<accession>A0AAD4CGB6</accession>
<keyword evidence="2" id="KW-0521">NADP</keyword>
<evidence type="ECO:0000313" key="4">
    <source>
        <dbReference type="EMBL" id="KAF9885996.1"/>
    </source>
</evidence>
<reference evidence="4" key="2">
    <citation type="submission" date="2020-02" db="EMBL/GenBank/DDBJ databases">
        <authorList>
            <person name="Gilchrist C.L.M."/>
            <person name="Chooi Y.-H."/>
        </authorList>
    </citation>
    <scope>NUCLEOTIDE SEQUENCE</scope>
    <source>
        <strain evidence="4">MST-FP2251</strain>
    </source>
</reference>
<keyword evidence="3" id="KW-0560">Oxidoreductase</keyword>
<dbReference type="AlphaFoldDB" id="A0AAD4CGB6"/>
<keyword evidence="5" id="KW-1185">Reference proteome</keyword>
<dbReference type="InterPro" id="IPR002347">
    <property type="entry name" value="SDR_fam"/>
</dbReference>
<dbReference type="Proteomes" id="UP001194746">
    <property type="component" value="Unassembled WGS sequence"/>
</dbReference>
<evidence type="ECO:0000256" key="2">
    <source>
        <dbReference type="ARBA" id="ARBA00022857"/>
    </source>
</evidence>
<dbReference type="InterPro" id="IPR036291">
    <property type="entry name" value="NAD(P)-bd_dom_sf"/>
</dbReference>
<sequence length="169" mass="18130">MKAALPFFRAQRSGTIVNISSVGGIRARPAFGGYSTSKFGLEGLSECVAEEVAPFNIRVLLVEPGSFRTNFLGAFQYAAAGTSSYYKGTAVDNALHGYGDKDGKQPGDPEKAAQRIVDVVLGRGMGAGKSQYLRLPLGRDCVLQIREKISSLEENLEAMEKIASSTDFQ</sequence>
<dbReference type="PANTHER" id="PTHR43976">
    <property type="entry name" value="SHORT CHAIN DEHYDROGENASE"/>
    <property type="match status" value="1"/>
</dbReference>
<organism evidence="4 5">
    <name type="scientific">Aspergillus nanangensis</name>
    <dbReference type="NCBI Taxonomy" id="2582783"/>
    <lineage>
        <taxon>Eukaryota</taxon>
        <taxon>Fungi</taxon>
        <taxon>Dikarya</taxon>
        <taxon>Ascomycota</taxon>
        <taxon>Pezizomycotina</taxon>
        <taxon>Eurotiomycetes</taxon>
        <taxon>Eurotiomycetidae</taxon>
        <taxon>Eurotiales</taxon>
        <taxon>Aspergillaceae</taxon>
        <taxon>Aspergillus</taxon>
        <taxon>Aspergillus subgen. Circumdati</taxon>
    </lineage>
</organism>
<dbReference type="PRINTS" id="PR00080">
    <property type="entry name" value="SDRFAMILY"/>
</dbReference>
<protein>
    <submittedName>
        <fullName evidence="4">Uncharacterized protein</fullName>
    </submittedName>
</protein>
<reference evidence="4" key="1">
    <citation type="journal article" date="2019" name="Beilstein J. Org. Chem.">
        <title>Nanangenines: drimane sesquiterpenoids as the dominant metabolite cohort of a novel Australian fungus, Aspergillus nanangensis.</title>
        <authorList>
            <person name="Lacey H.J."/>
            <person name="Gilchrist C.L.M."/>
            <person name="Crombie A."/>
            <person name="Kalaitzis J.A."/>
            <person name="Vuong D."/>
            <person name="Rutledge P.J."/>
            <person name="Turner P."/>
            <person name="Pitt J.I."/>
            <person name="Lacey E."/>
            <person name="Chooi Y.H."/>
            <person name="Piggott A.M."/>
        </authorList>
    </citation>
    <scope>NUCLEOTIDE SEQUENCE</scope>
    <source>
        <strain evidence="4">MST-FP2251</strain>
    </source>
</reference>
<dbReference type="SUPFAM" id="SSF51735">
    <property type="entry name" value="NAD(P)-binding Rossmann-fold domains"/>
    <property type="match status" value="1"/>
</dbReference>
<dbReference type="EMBL" id="VCAU01000085">
    <property type="protein sequence ID" value="KAF9885996.1"/>
    <property type="molecule type" value="Genomic_DNA"/>
</dbReference>
<comment type="caution">
    <text evidence="4">The sequence shown here is derived from an EMBL/GenBank/DDBJ whole genome shotgun (WGS) entry which is preliminary data.</text>
</comment>
<evidence type="ECO:0000256" key="3">
    <source>
        <dbReference type="ARBA" id="ARBA00023002"/>
    </source>
</evidence>
<dbReference type="GO" id="GO:0044550">
    <property type="term" value="P:secondary metabolite biosynthetic process"/>
    <property type="evidence" value="ECO:0007669"/>
    <property type="project" value="UniProtKB-ARBA"/>
</dbReference>
<dbReference type="PANTHER" id="PTHR43976:SF16">
    <property type="entry name" value="SHORT-CHAIN DEHYDROGENASE_REDUCTASE FAMILY PROTEIN"/>
    <property type="match status" value="1"/>
</dbReference>
<proteinExistence type="inferred from homology"/>
<evidence type="ECO:0000256" key="1">
    <source>
        <dbReference type="ARBA" id="ARBA00006484"/>
    </source>
</evidence>
<dbReference type="InterPro" id="IPR020904">
    <property type="entry name" value="Sc_DH/Rdtase_CS"/>
</dbReference>
<dbReference type="Pfam" id="PF00106">
    <property type="entry name" value="adh_short"/>
    <property type="match status" value="1"/>
</dbReference>
<dbReference type="PROSITE" id="PS00061">
    <property type="entry name" value="ADH_SHORT"/>
    <property type="match status" value="1"/>
</dbReference>
<dbReference type="GO" id="GO:0016491">
    <property type="term" value="F:oxidoreductase activity"/>
    <property type="evidence" value="ECO:0007669"/>
    <property type="project" value="UniProtKB-KW"/>
</dbReference>
<dbReference type="PRINTS" id="PR00081">
    <property type="entry name" value="GDHRDH"/>
</dbReference>
<dbReference type="InterPro" id="IPR051911">
    <property type="entry name" value="SDR_oxidoreductase"/>
</dbReference>
<dbReference type="Gene3D" id="3.40.50.720">
    <property type="entry name" value="NAD(P)-binding Rossmann-like Domain"/>
    <property type="match status" value="1"/>
</dbReference>
<comment type="similarity">
    <text evidence="1">Belongs to the short-chain dehydrogenases/reductases (SDR) family.</text>
</comment>
<name>A0AAD4CGB6_ASPNN</name>
<evidence type="ECO:0000313" key="5">
    <source>
        <dbReference type="Proteomes" id="UP001194746"/>
    </source>
</evidence>
<gene>
    <name evidence="4" type="ORF">FE257_012174</name>
</gene>